<organism evidence="1 2">
    <name type="scientific">Lentithecium fluviatile CBS 122367</name>
    <dbReference type="NCBI Taxonomy" id="1168545"/>
    <lineage>
        <taxon>Eukaryota</taxon>
        <taxon>Fungi</taxon>
        <taxon>Dikarya</taxon>
        <taxon>Ascomycota</taxon>
        <taxon>Pezizomycotina</taxon>
        <taxon>Dothideomycetes</taxon>
        <taxon>Pleosporomycetidae</taxon>
        <taxon>Pleosporales</taxon>
        <taxon>Massarineae</taxon>
        <taxon>Lentitheciaceae</taxon>
        <taxon>Lentithecium</taxon>
    </lineage>
</organism>
<name>A0A6G1IWF4_9PLEO</name>
<proteinExistence type="predicted"/>
<evidence type="ECO:0000313" key="2">
    <source>
        <dbReference type="Proteomes" id="UP000799291"/>
    </source>
</evidence>
<dbReference type="AlphaFoldDB" id="A0A6G1IWF4"/>
<evidence type="ECO:0000313" key="1">
    <source>
        <dbReference type="EMBL" id="KAF2682586.1"/>
    </source>
</evidence>
<keyword evidence="2" id="KW-1185">Reference proteome</keyword>
<dbReference type="EMBL" id="MU005586">
    <property type="protein sequence ID" value="KAF2682586.1"/>
    <property type="molecule type" value="Genomic_DNA"/>
</dbReference>
<accession>A0A6G1IWF4</accession>
<gene>
    <name evidence="1" type="ORF">K458DRAFT_390513</name>
</gene>
<sequence>MAPQNPYLENGTRKVDALGGKYSKLTPSLYYSASPLKSPTRSEPSHWAIFTETKILPFALNAFLILHLNSIYWFSRLLPFQLRAIQELRVVMLMAREELVKWSSSSDDEVEMTGSKEGSFTGLKHTVYEITGRGPLFDPVTELYFPDDVRRGREGLRGVFTHHREEWMRIFPKSGMVFEGLEGWMEVG</sequence>
<dbReference type="Proteomes" id="UP000799291">
    <property type="component" value="Unassembled WGS sequence"/>
</dbReference>
<protein>
    <submittedName>
        <fullName evidence="1">Uncharacterized protein</fullName>
    </submittedName>
</protein>
<reference evidence="1" key="1">
    <citation type="journal article" date="2020" name="Stud. Mycol.">
        <title>101 Dothideomycetes genomes: a test case for predicting lifestyles and emergence of pathogens.</title>
        <authorList>
            <person name="Haridas S."/>
            <person name="Albert R."/>
            <person name="Binder M."/>
            <person name="Bloem J."/>
            <person name="Labutti K."/>
            <person name="Salamov A."/>
            <person name="Andreopoulos B."/>
            <person name="Baker S."/>
            <person name="Barry K."/>
            <person name="Bills G."/>
            <person name="Bluhm B."/>
            <person name="Cannon C."/>
            <person name="Castanera R."/>
            <person name="Culley D."/>
            <person name="Daum C."/>
            <person name="Ezra D."/>
            <person name="Gonzalez J."/>
            <person name="Henrissat B."/>
            <person name="Kuo A."/>
            <person name="Liang C."/>
            <person name="Lipzen A."/>
            <person name="Lutzoni F."/>
            <person name="Magnuson J."/>
            <person name="Mondo S."/>
            <person name="Nolan M."/>
            <person name="Ohm R."/>
            <person name="Pangilinan J."/>
            <person name="Park H.-J."/>
            <person name="Ramirez L."/>
            <person name="Alfaro M."/>
            <person name="Sun H."/>
            <person name="Tritt A."/>
            <person name="Yoshinaga Y."/>
            <person name="Zwiers L.-H."/>
            <person name="Turgeon B."/>
            <person name="Goodwin S."/>
            <person name="Spatafora J."/>
            <person name="Crous P."/>
            <person name="Grigoriev I."/>
        </authorList>
    </citation>
    <scope>NUCLEOTIDE SEQUENCE</scope>
    <source>
        <strain evidence="1">CBS 122367</strain>
    </source>
</reference>